<sequence>MVVERGRCLCPTCMSLPKVLYPCSRGRLNGVVHLITPLVVVADLIIELLHGGVYPWPPPTEDAVVSHGILVFHAEDRCERLVVDVCGLDMGRVLFIARVVWSRGKLKVQIRESDSNMVMATGTGVPPTQTCTPAWASTDDRIHKGLCMPRSVPENTNTSHELTQTMDVFPATTRVEEFPNTTLEPGMEVPQEAVLRNKGTQTEVEVALISDEDLSRTHHGWKNVDLETRLTNIEQGVTLVDCHVSRNEAIALDVKYEVHGLRRELKKLRDYILPGVGKGSTPPLTQERSVEPTGSDKGKYPIGITNTIEGVLDMVAPNSPSDDDVVILEERNVHPFEVGAASMVFSTGHGNSSQWPFGMSGVDSSGIDALFMKQNVGGGDSSQSCGLYSSSDMYQRPNKNPRVENLEYSTIFSSPLQALGGVGMTPAPPTPVRNNQGNTPIRGAGRVSRKRAATAPPKPEPWIVIPEVINTAALISSLTAAVGRNNDATCWFFPSTVAHEILSGKGAPEIMHFYTSCWMPKTTELEHVFIHVHEDRVAWYMILLDVKNTRVYALDVNRSASTIFMREGALTVMGKVFQTERNIPNIKKGNPDPNTWGQIEYPLGLPAKLDPQDTAGVEIHVRMKAAIVIVSSEFNELKDLVEEKSTKVWTTFPLHHVLE</sequence>
<comment type="caution">
    <text evidence="2">The sequence shown here is derived from an EMBL/GenBank/DDBJ whole genome shotgun (WGS) entry which is preliminary data.</text>
</comment>
<reference evidence="2 3" key="1">
    <citation type="journal article" date="2023" name="Plants (Basel)">
        <title>Bridging the Gap: Combining Genomics and Transcriptomics Approaches to Understand Stylosanthes scabra, an Orphan Legume from the Brazilian Caatinga.</title>
        <authorList>
            <person name="Ferreira-Neto J.R.C."/>
            <person name="da Silva M.D."/>
            <person name="Binneck E."/>
            <person name="de Melo N.F."/>
            <person name="da Silva R.H."/>
            <person name="de Melo A.L.T.M."/>
            <person name="Pandolfi V."/>
            <person name="Bustamante F.O."/>
            <person name="Brasileiro-Vidal A.C."/>
            <person name="Benko-Iseppon A.M."/>
        </authorList>
    </citation>
    <scope>NUCLEOTIDE SEQUENCE [LARGE SCALE GENOMIC DNA]</scope>
    <source>
        <tissue evidence="2">Leaves</tissue>
    </source>
</reference>
<gene>
    <name evidence="2" type="ORF">PIB30_026030</name>
</gene>
<feature type="region of interest" description="Disordered" evidence="1">
    <location>
        <begin position="277"/>
        <end position="302"/>
    </location>
</feature>
<feature type="compositionally biased region" description="Basic and acidic residues" evidence="1">
    <location>
        <begin position="288"/>
        <end position="299"/>
    </location>
</feature>
<proteinExistence type="predicted"/>
<dbReference type="Proteomes" id="UP001341840">
    <property type="component" value="Unassembled WGS sequence"/>
</dbReference>
<keyword evidence="3" id="KW-1185">Reference proteome</keyword>
<dbReference type="EMBL" id="JASCZI010211545">
    <property type="protein sequence ID" value="MED6194165.1"/>
    <property type="molecule type" value="Genomic_DNA"/>
</dbReference>
<evidence type="ECO:0000313" key="3">
    <source>
        <dbReference type="Proteomes" id="UP001341840"/>
    </source>
</evidence>
<accession>A0ABU6XBR2</accession>
<protein>
    <submittedName>
        <fullName evidence="2">Uncharacterized protein</fullName>
    </submittedName>
</protein>
<evidence type="ECO:0000256" key="1">
    <source>
        <dbReference type="SAM" id="MobiDB-lite"/>
    </source>
</evidence>
<feature type="region of interest" description="Disordered" evidence="1">
    <location>
        <begin position="428"/>
        <end position="456"/>
    </location>
</feature>
<organism evidence="2 3">
    <name type="scientific">Stylosanthes scabra</name>
    <dbReference type="NCBI Taxonomy" id="79078"/>
    <lineage>
        <taxon>Eukaryota</taxon>
        <taxon>Viridiplantae</taxon>
        <taxon>Streptophyta</taxon>
        <taxon>Embryophyta</taxon>
        <taxon>Tracheophyta</taxon>
        <taxon>Spermatophyta</taxon>
        <taxon>Magnoliopsida</taxon>
        <taxon>eudicotyledons</taxon>
        <taxon>Gunneridae</taxon>
        <taxon>Pentapetalae</taxon>
        <taxon>rosids</taxon>
        <taxon>fabids</taxon>
        <taxon>Fabales</taxon>
        <taxon>Fabaceae</taxon>
        <taxon>Papilionoideae</taxon>
        <taxon>50 kb inversion clade</taxon>
        <taxon>dalbergioids sensu lato</taxon>
        <taxon>Dalbergieae</taxon>
        <taxon>Pterocarpus clade</taxon>
        <taxon>Stylosanthes</taxon>
    </lineage>
</organism>
<evidence type="ECO:0000313" key="2">
    <source>
        <dbReference type="EMBL" id="MED6194165.1"/>
    </source>
</evidence>
<name>A0ABU6XBR2_9FABA</name>